<dbReference type="PRINTS" id="PR00449">
    <property type="entry name" value="RASTRNSFRMNG"/>
</dbReference>
<dbReference type="PROSITE" id="PS51450">
    <property type="entry name" value="LRR"/>
    <property type="match status" value="4"/>
</dbReference>
<dbReference type="PANTHER" id="PTHR48051">
    <property type="match status" value="1"/>
</dbReference>
<proteinExistence type="predicted"/>
<dbReference type="InterPro" id="IPR001611">
    <property type="entry name" value="Leu-rich_rpt"/>
</dbReference>
<keyword evidence="1" id="KW-0433">Leucine-rich repeat</keyword>
<dbReference type="SMART" id="SM00364">
    <property type="entry name" value="LRR_BAC"/>
    <property type="match status" value="3"/>
</dbReference>
<dbReference type="GO" id="GO:0005737">
    <property type="term" value="C:cytoplasm"/>
    <property type="evidence" value="ECO:0007669"/>
    <property type="project" value="TreeGrafter"/>
</dbReference>
<evidence type="ECO:0000313" key="6">
    <source>
        <dbReference type="Proteomes" id="UP001046870"/>
    </source>
</evidence>
<accession>A0A9D3PWT2</accession>
<dbReference type="EMBL" id="JAFDVH010000011">
    <property type="protein sequence ID" value="KAG7468432.1"/>
    <property type="molecule type" value="Genomic_DNA"/>
</dbReference>
<dbReference type="InterPro" id="IPR036388">
    <property type="entry name" value="WH-like_DNA-bd_sf"/>
</dbReference>
<evidence type="ECO:0000256" key="1">
    <source>
        <dbReference type="ARBA" id="ARBA00022614"/>
    </source>
</evidence>
<dbReference type="InterPro" id="IPR027417">
    <property type="entry name" value="P-loop_NTPase"/>
</dbReference>
<evidence type="ECO:0000313" key="5">
    <source>
        <dbReference type="EMBL" id="KAG7468432.1"/>
    </source>
</evidence>
<dbReference type="OrthoDB" id="40118at2759"/>
<dbReference type="InterPro" id="IPR020859">
    <property type="entry name" value="ROC"/>
</dbReference>
<evidence type="ECO:0000256" key="2">
    <source>
        <dbReference type="ARBA" id="ARBA00022737"/>
    </source>
</evidence>
<dbReference type="GO" id="GO:0000166">
    <property type="term" value="F:nucleotide binding"/>
    <property type="evidence" value="ECO:0007669"/>
    <property type="project" value="UniProtKB-KW"/>
</dbReference>
<dbReference type="PROSITE" id="PS51424">
    <property type="entry name" value="ROC"/>
    <property type="match status" value="1"/>
</dbReference>
<gene>
    <name evidence="5" type="ORF">MATL_G00142920</name>
</gene>
<evidence type="ECO:0000256" key="3">
    <source>
        <dbReference type="ARBA" id="ARBA00022741"/>
    </source>
</evidence>
<reference evidence="5" key="1">
    <citation type="submission" date="2021-01" db="EMBL/GenBank/DDBJ databases">
        <authorList>
            <person name="Zahm M."/>
            <person name="Roques C."/>
            <person name="Cabau C."/>
            <person name="Klopp C."/>
            <person name="Donnadieu C."/>
            <person name="Jouanno E."/>
            <person name="Lampietro C."/>
            <person name="Louis A."/>
            <person name="Herpin A."/>
            <person name="Echchiki A."/>
            <person name="Berthelot C."/>
            <person name="Parey E."/>
            <person name="Roest-Crollius H."/>
            <person name="Braasch I."/>
            <person name="Postlethwait J."/>
            <person name="Bobe J."/>
            <person name="Montfort J."/>
            <person name="Bouchez O."/>
            <person name="Begum T."/>
            <person name="Mejri S."/>
            <person name="Adams A."/>
            <person name="Chen W.-J."/>
            <person name="Guiguen Y."/>
        </authorList>
    </citation>
    <scope>NUCLEOTIDE SEQUENCE</scope>
    <source>
        <strain evidence="5">YG-15Mar2019-1</strain>
        <tissue evidence="5">Brain</tissue>
    </source>
</reference>
<keyword evidence="6" id="KW-1185">Reference proteome</keyword>
<dbReference type="GO" id="GO:0009966">
    <property type="term" value="P:regulation of signal transduction"/>
    <property type="evidence" value="ECO:0007669"/>
    <property type="project" value="UniProtKB-ARBA"/>
</dbReference>
<keyword evidence="2" id="KW-0677">Repeat</keyword>
<dbReference type="Gene3D" id="1.10.10.10">
    <property type="entry name" value="Winged helix-like DNA-binding domain superfamily/Winged helix DNA-binding domain"/>
    <property type="match status" value="1"/>
</dbReference>
<name>A0A9D3PWT2_MEGAT</name>
<dbReference type="Pfam" id="PF13855">
    <property type="entry name" value="LRR_8"/>
    <property type="match status" value="1"/>
</dbReference>
<feature type="domain" description="Roc" evidence="4">
    <location>
        <begin position="206"/>
        <end position="423"/>
    </location>
</feature>
<keyword evidence="3" id="KW-0547">Nucleotide-binding</keyword>
<sequence length="833" mass="97219">MAQPNGNQQGKKIDFSKRKLKELPKAALARSDVAWILDLHHNRLKHVNGISALRHLRELNLSRNEFSSFPQEIEELRELRRLYLNQNSIKTIPEGIFSQLVELEFLKLSNNHLAGIPSDLNRCKKLEYVSLSNNCLKDLTVLVGLPKLKELFVERNYLTKLPASLFLDTGLTKFKGTENLLREPPEEVCAGGVKDIQRYFKMLGSDGLHMRRVKTMFLGSSMAGKSTICRSLRKRQPVEVALDDRTVGIEISEVEMGDVRFLFWDFAGQEEYYLTHHVFITPQAFVILTIDLASYSVKDPQSFNESVSFWINNIQLRVPDSVVLLVGTHLDQCRDEREVQEKKEHIEMSIRDMLKERRENLEQRIKNIKEEQKDPAVFSDQLRDLDHLTEYNLKVIDLIPIDCTKPEEITKLQDHILCQVQKTELFPNIEKTLPRRFQEVELSIKDLKKEEATSKHGIWSFDEILDNLHTKLAELDREDLQCILRYLHRIGIIVWYEEIDTLVDTVFVEPSFLITLFKTIVRHDLVKQLKDIPRKELQQERALEIHRGKWINDLRARATLHNVAIRVLLRRSLREHQLDDEDLVEEIVGTRRKDGKVLQLLHHFEICLPTKLVSPLNPEAPEFTPNKTWQLSDLSIHDPKDACLFPSYLQDNNTVLKMWGEDKNDEIEVRVYFLPEIPHGLFHRLIIKTCSFYPVHWVGKEFCLLSSGNRLVLLKERCGNKDEDQFIVIRCRRPDPLEQDMDKCWNMIMTVLSKLMQLTEQWPGLCPYICTPCRERGCSAYFHWSDWKEPYTGTGEKELCDNGHIHRPEMLFPKAQRDTKSNESLNVALEETS</sequence>
<dbReference type="AlphaFoldDB" id="A0A9D3PWT2"/>
<dbReference type="Gene3D" id="3.80.10.10">
    <property type="entry name" value="Ribonuclease Inhibitor"/>
    <property type="match status" value="1"/>
</dbReference>
<dbReference type="InterPro" id="IPR050216">
    <property type="entry name" value="LRR_domain-containing"/>
</dbReference>
<dbReference type="Proteomes" id="UP001046870">
    <property type="component" value="Chromosome 11"/>
</dbReference>
<dbReference type="SMART" id="SM00369">
    <property type="entry name" value="LRR_TYP"/>
    <property type="match status" value="4"/>
</dbReference>
<dbReference type="Gene3D" id="3.40.50.300">
    <property type="entry name" value="P-loop containing nucleotide triphosphate hydrolases"/>
    <property type="match status" value="1"/>
</dbReference>
<comment type="caution">
    <text evidence="5">The sequence shown here is derived from an EMBL/GenBank/DDBJ whole genome shotgun (WGS) entry which is preliminary data.</text>
</comment>
<protein>
    <recommendedName>
        <fullName evidence="4">Roc domain-containing protein</fullName>
    </recommendedName>
</protein>
<dbReference type="PANTHER" id="PTHR48051:SF55">
    <property type="entry name" value="MALIGNANT FIBROUS HISTIOCYTOMA-AMPLIFIED SEQUENCE 1 HOMOLOG"/>
    <property type="match status" value="1"/>
</dbReference>
<organism evidence="5 6">
    <name type="scientific">Megalops atlanticus</name>
    <name type="common">Tarpon</name>
    <name type="synonym">Clupea gigantea</name>
    <dbReference type="NCBI Taxonomy" id="7932"/>
    <lineage>
        <taxon>Eukaryota</taxon>
        <taxon>Metazoa</taxon>
        <taxon>Chordata</taxon>
        <taxon>Craniata</taxon>
        <taxon>Vertebrata</taxon>
        <taxon>Euteleostomi</taxon>
        <taxon>Actinopterygii</taxon>
        <taxon>Neopterygii</taxon>
        <taxon>Teleostei</taxon>
        <taxon>Elopiformes</taxon>
        <taxon>Megalopidae</taxon>
        <taxon>Megalops</taxon>
    </lineage>
</organism>
<dbReference type="SUPFAM" id="SSF52540">
    <property type="entry name" value="P-loop containing nucleoside triphosphate hydrolases"/>
    <property type="match status" value="1"/>
</dbReference>
<dbReference type="InterPro" id="IPR003591">
    <property type="entry name" value="Leu-rich_rpt_typical-subtyp"/>
</dbReference>
<dbReference type="InterPro" id="IPR032675">
    <property type="entry name" value="LRR_dom_sf"/>
</dbReference>
<evidence type="ECO:0000259" key="4">
    <source>
        <dbReference type="PROSITE" id="PS51424"/>
    </source>
</evidence>
<dbReference type="SUPFAM" id="SSF52058">
    <property type="entry name" value="L domain-like"/>
    <property type="match status" value="1"/>
</dbReference>
<dbReference type="Pfam" id="PF08477">
    <property type="entry name" value="Roc"/>
    <property type="match status" value="1"/>
</dbReference>